<dbReference type="EMBL" id="SACQ01000009">
    <property type="protein sequence ID" value="RVU29443.1"/>
    <property type="molecule type" value="Genomic_DNA"/>
</dbReference>
<dbReference type="Pfam" id="PF06912">
    <property type="entry name" value="DUF1275"/>
    <property type="match status" value="1"/>
</dbReference>
<dbReference type="AlphaFoldDB" id="A0A437Q4T6"/>
<reference evidence="2 3" key="1">
    <citation type="submission" date="2019-01" db="EMBL/GenBank/DDBJ databases">
        <authorList>
            <person name="Chen W.-M."/>
        </authorList>
    </citation>
    <scope>NUCLEOTIDE SEQUENCE [LARGE SCALE GENOMIC DNA]</scope>
    <source>
        <strain evidence="2 3">HPM-16</strain>
    </source>
</reference>
<feature type="transmembrane region" description="Helical" evidence="1">
    <location>
        <begin position="194"/>
        <end position="214"/>
    </location>
</feature>
<keyword evidence="1" id="KW-0812">Transmembrane</keyword>
<comment type="caution">
    <text evidence="2">The sequence shown here is derived from an EMBL/GenBank/DDBJ whole genome shotgun (WGS) entry which is preliminary data.</text>
</comment>
<keyword evidence="1" id="KW-1133">Transmembrane helix</keyword>
<name>A0A437Q4T6_9GAMM</name>
<evidence type="ECO:0000313" key="2">
    <source>
        <dbReference type="EMBL" id="RVU29443.1"/>
    </source>
</evidence>
<accession>A0A437Q4T6</accession>
<dbReference type="Proteomes" id="UP000282818">
    <property type="component" value="Unassembled WGS sequence"/>
</dbReference>
<evidence type="ECO:0000256" key="1">
    <source>
        <dbReference type="SAM" id="Phobius"/>
    </source>
</evidence>
<dbReference type="InterPro" id="IPR010699">
    <property type="entry name" value="DUF1275"/>
</dbReference>
<feature type="transmembrane region" description="Helical" evidence="1">
    <location>
        <begin position="91"/>
        <end position="109"/>
    </location>
</feature>
<feature type="transmembrane region" description="Helical" evidence="1">
    <location>
        <begin position="56"/>
        <end position="79"/>
    </location>
</feature>
<protein>
    <submittedName>
        <fullName evidence="2">DUF1275 domain-containing protein</fullName>
    </submittedName>
</protein>
<organism evidence="2 3">
    <name type="scientific">Neptunomonas marina</name>
    <dbReference type="NCBI Taxonomy" id="1815562"/>
    <lineage>
        <taxon>Bacteria</taxon>
        <taxon>Pseudomonadati</taxon>
        <taxon>Pseudomonadota</taxon>
        <taxon>Gammaproteobacteria</taxon>
        <taxon>Oceanospirillales</taxon>
        <taxon>Oceanospirillaceae</taxon>
        <taxon>Neptunomonas</taxon>
    </lineage>
</organism>
<sequence>MISRLPKWVELGAFVLALVAGVVNAIALLGFENQAVSHLSGTATLLGTHLTNPSSALLHLVLLLVSFVAGSAVAGALLHGATLKLGRHYDTALLLEAVLLLVALGLLYFGSYHGHYFASAACGLQNALATTYSGAIVRTTHMTGIFTDLGIMLGARWRGEPFDRRKAQLFLLIISGFIGGGALGAWLFREYHFMALLLPIGVCLGLAFLYRVYLVEQRFDSTE</sequence>
<feature type="transmembrane region" description="Helical" evidence="1">
    <location>
        <begin position="169"/>
        <end position="188"/>
    </location>
</feature>
<keyword evidence="1" id="KW-0472">Membrane</keyword>
<dbReference type="RefSeq" id="WP_127695579.1">
    <property type="nucleotide sequence ID" value="NZ_SACQ01000009.1"/>
</dbReference>
<dbReference type="PANTHER" id="PTHR37314">
    <property type="entry name" value="SLR0142 PROTEIN"/>
    <property type="match status" value="1"/>
</dbReference>
<keyword evidence="3" id="KW-1185">Reference proteome</keyword>
<proteinExistence type="predicted"/>
<feature type="transmembrane region" description="Helical" evidence="1">
    <location>
        <begin position="135"/>
        <end position="157"/>
    </location>
</feature>
<evidence type="ECO:0000313" key="3">
    <source>
        <dbReference type="Proteomes" id="UP000282818"/>
    </source>
</evidence>
<gene>
    <name evidence="2" type="ORF">EOE65_15995</name>
</gene>
<feature type="transmembrane region" description="Helical" evidence="1">
    <location>
        <begin position="12"/>
        <end position="31"/>
    </location>
</feature>
<dbReference type="PANTHER" id="PTHR37314:SF4">
    <property type="entry name" value="UPF0700 TRANSMEMBRANE PROTEIN YOAK"/>
    <property type="match status" value="1"/>
</dbReference>